<evidence type="ECO:0000259" key="3">
    <source>
        <dbReference type="Pfam" id="PF01494"/>
    </source>
</evidence>
<evidence type="ECO:0000256" key="2">
    <source>
        <dbReference type="ARBA" id="ARBA00023033"/>
    </source>
</evidence>
<feature type="domain" description="FAD-binding" evidence="3">
    <location>
        <begin position="5"/>
        <end position="321"/>
    </location>
</feature>
<name>A0A7W7PL87_9ACTN</name>
<dbReference type="InterPro" id="IPR050493">
    <property type="entry name" value="FAD-dep_Monooxygenase_BioMet"/>
</dbReference>
<evidence type="ECO:0000256" key="1">
    <source>
        <dbReference type="ARBA" id="ARBA00023002"/>
    </source>
</evidence>
<evidence type="ECO:0000313" key="4">
    <source>
        <dbReference type="EMBL" id="MBB4893193.1"/>
    </source>
</evidence>
<dbReference type="PRINTS" id="PR00420">
    <property type="entry name" value="RNGMNOXGNASE"/>
</dbReference>
<keyword evidence="2" id="KW-0503">Monooxygenase</keyword>
<dbReference type="AlphaFoldDB" id="A0A7W7PL87"/>
<dbReference type="RefSeq" id="WP_184349038.1">
    <property type="nucleotide sequence ID" value="NZ_JACHJH010000003.1"/>
</dbReference>
<keyword evidence="1" id="KW-0560">Oxidoreductase</keyword>
<comment type="caution">
    <text evidence="4">The sequence shown here is derived from an EMBL/GenBank/DDBJ whole genome shotgun (WGS) entry which is preliminary data.</text>
</comment>
<organism evidence="4 5">
    <name type="scientific">Streptomyces olivoverticillatus</name>
    <dbReference type="NCBI Taxonomy" id="66427"/>
    <lineage>
        <taxon>Bacteria</taxon>
        <taxon>Bacillati</taxon>
        <taxon>Actinomycetota</taxon>
        <taxon>Actinomycetes</taxon>
        <taxon>Kitasatosporales</taxon>
        <taxon>Streptomycetaceae</taxon>
        <taxon>Streptomyces</taxon>
    </lineage>
</organism>
<protein>
    <submittedName>
        <fullName evidence="4">2-polyprenyl-6-methoxyphenol hydroxylase-like FAD-dependent oxidoreductase</fullName>
    </submittedName>
</protein>
<accession>A0A7W7PL87</accession>
<dbReference type="InterPro" id="IPR036188">
    <property type="entry name" value="FAD/NAD-bd_sf"/>
</dbReference>
<gene>
    <name evidence="4" type="ORF">FHS39_002224</name>
</gene>
<proteinExistence type="predicted"/>
<evidence type="ECO:0000313" key="5">
    <source>
        <dbReference type="Proteomes" id="UP000556084"/>
    </source>
</evidence>
<dbReference type="SUPFAM" id="SSF51905">
    <property type="entry name" value="FAD/NAD(P)-binding domain"/>
    <property type="match status" value="1"/>
</dbReference>
<dbReference type="GO" id="GO:0004497">
    <property type="term" value="F:monooxygenase activity"/>
    <property type="evidence" value="ECO:0007669"/>
    <property type="project" value="UniProtKB-KW"/>
</dbReference>
<dbReference type="Proteomes" id="UP000556084">
    <property type="component" value="Unassembled WGS sequence"/>
</dbReference>
<dbReference type="PANTHER" id="PTHR13789">
    <property type="entry name" value="MONOOXYGENASE"/>
    <property type="match status" value="1"/>
</dbReference>
<sequence>MAPHALIIGGGIAGTVTAMALQRAGIAATVHEAYPEGAAETGSFLALFANGLAALHTIGCHRPVEEASSAADTVESFGDTGARLGRQALTGPWDEGLGVRTLPRAMLCRTLRAEAERRGIPFRYGKRLADATVRPDGTVVASFEDGTHAEGSMLVGADGIHSRTRVLLDPTAPPPRHTGQLTVCGATRHTAHQAPPRTYRMYYGRRAFFGCTTTPDGITYWFANIPGADLPKDALAAVNPAQWRRRVIEAFAEDATPAAAIAAATGDDIVGLNGYDMPTTRVWHDGHTVLVGDAAHATAPNAAQGASMAIEDGVALARCLRDLPGPGPAFEAFERLRRERVERVVALSAAMAGRAPLGPEQRRARDAEVARRMAQDPREGTEWLTGYRIDWAAPVH</sequence>
<keyword evidence="5" id="KW-1185">Reference proteome</keyword>
<dbReference type="GO" id="GO:0071949">
    <property type="term" value="F:FAD binding"/>
    <property type="evidence" value="ECO:0007669"/>
    <property type="project" value="InterPro"/>
</dbReference>
<dbReference type="PANTHER" id="PTHR13789:SF309">
    <property type="entry name" value="PUTATIVE (AFU_ORTHOLOGUE AFUA_6G14510)-RELATED"/>
    <property type="match status" value="1"/>
</dbReference>
<dbReference type="Gene3D" id="3.50.50.60">
    <property type="entry name" value="FAD/NAD(P)-binding domain"/>
    <property type="match status" value="1"/>
</dbReference>
<reference evidence="4 5" key="1">
    <citation type="submission" date="2020-08" db="EMBL/GenBank/DDBJ databases">
        <title>Genomic Encyclopedia of Type Strains, Phase III (KMG-III): the genomes of soil and plant-associated and newly described type strains.</title>
        <authorList>
            <person name="Whitman W."/>
        </authorList>
    </citation>
    <scope>NUCLEOTIDE SEQUENCE [LARGE SCALE GENOMIC DNA]</scope>
    <source>
        <strain evidence="4 5">CECT 3266</strain>
    </source>
</reference>
<dbReference type="Pfam" id="PF01494">
    <property type="entry name" value="FAD_binding_3"/>
    <property type="match status" value="1"/>
</dbReference>
<dbReference type="InterPro" id="IPR002938">
    <property type="entry name" value="FAD-bd"/>
</dbReference>
<dbReference type="EMBL" id="JACHJH010000003">
    <property type="protein sequence ID" value="MBB4893193.1"/>
    <property type="molecule type" value="Genomic_DNA"/>
</dbReference>